<evidence type="ECO:0000313" key="14">
    <source>
        <dbReference type="Proteomes" id="UP000094165"/>
    </source>
</evidence>
<feature type="domain" description="GspL cytoplasmic actin-ATPase-like" evidence="11">
    <location>
        <begin position="5"/>
        <end position="249"/>
    </location>
</feature>
<dbReference type="AlphaFoldDB" id="A0A1E5DAC3"/>
<evidence type="ECO:0000256" key="3">
    <source>
        <dbReference type="ARBA" id="ARBA00022448"/>
    </source>
</evidence>
<protein>
    <recommendedName>
        <fullName evidence="10">Type II secretion system protein L</fullName>
        <shortName evidence="10">T2SS protein L</shortName>
    </recommendedName>
</protein>
<gene>
    <name evidence="13" type="ORF">A130_09975</name>
</gene>
<evidence type="ECO:0000256" key="2">
    <source>
        <dbReference type="ARBA" id="ARBA00005318"/>
    </source>
</evidence>
<comment type="similarity">
    <text evidence="2 10">Belongs to the GSP L family.</text>
</comment>
<comment type="caution">
    <text evidence="13">The sequence shown here is derived from an EMBL/GenBank/DDBJ whole genome shotgun (WGS) entry which is preliminary data.</text>
</comment>
<dbReference type="Proteomes" id="UP000094165">
    <property type="component" value="Unassembled WGS sequence"/>
</dbReference>
<dbReference type="Gene3D" id="3.30.420.370">
    <property type="match status" value="1"/>
</dbReference>
<dbReference type="EMBL" id="AJYW02000004">
    <property type="protein sequence ID" value="OEE80712.1"/>
    <property type="molecule type" value="Genomic_DNA"/>
</dbReference>
<keyword evidence="7 10" id="KW-0653">Protein transport</keyword>
<dbReference type="Pfam" id="PF12693">
    <property type="entry name" value="GspL_C"/>
    <property type="match status" value="1"/>
</dbReference>
<dbReference type="InterPro" id="IPR043129">
    <property type="entry name" value="ATPase_NBD"/>
</dbReference>
<dbReference type="SUPFAM" id="SSF53067">
    <property type="entry name" value="Actin-like ATPase domain"/>
    <property type="match status" value="2"/>
</dbReference>
<dbReference type="RefSeq" id="WP_017052060.1">
    <property type="nucleotide sequence ID" value="NZ_AJYW02000004.1"/>
</dbReference>
<sequence length="412" mass="46071">MSEFLTVRLSSEHNVPIQWLVWSTNQSEVIASGQLDSYLQLEELVPYAQQRTTIVLLSSSDVVMTTVDIPAGAARQFESMLPYLVEDEIAQDADELHFSVLEKSGQKASVCGVDQNWLSQILGQFKQLGIEIKKVLPDGLALPVVDNGMSAVQVGQQWLMRKNAYQAVAVDQDWLPLFCQSDWFLGSEADTEGAAEQSIQCYSELPDESVLVGSTCKWEQQPATLVMQILAQEAIASSINLLTGHFKPKSSLLKYWKTWQKVAIASTFLIAVLATQQVLLVNQYEAQVKAYRAESERIFRSVFPDKRKIPTVSYLKRQMTTEQQRLSGSGQADSMLTWINLLPKTLGTISSIELQSLKYDGNRGEVRLQASGADFQNFEQARVKLSEQFNVEQGQLNRTGDSVMGSFVLKRK</sequence>
<evidence type="ECO:0000256" key="4">
    <source>
        <dbReference type="ARBA" id="ARBA00022475"/>
    </source>
</evidence>
<dbReference type="GO" id="GO:0005886">
    <property type="term" value="C:plasma membrane"/>
    <property type="evidence" value="ECO:0007669"/>
    <property type="project" value="UniProtKB-SubCell"/>
</dbReference>
<dbReference type="CDD" id="cd24017">
    <property type="entry name" value="ASKHA_T2SSL_N"/>
    <property type="match status" value="1"/>
</dbReference>
<dbReference type="GO" id="GO:0009276">
    <property type="term" value="C:Gram-negative-bacterium-type cell wall"/>
    <property type="evidence" value="ECO:0007669"/>
    <property type="project" value="InterPro"/>
</dbReference>
<dbReference type="InterPro" id="IPR025691">
    <property type="entry name" value="GspL_pp_dom"/>
</dbReference>
<evidence type="ECO:0000256" key="6">
    <source>
        <dbReference type="ARBA" id="ARBA00022692"/>
    </source>
</evidence>
<comment type="subcellular location">
    <subcellularLocation>
        <location evidence="1">Cell inner membrane</location>
        <topology evidence="1">Single-pass membrane protein</topology>
    </subcellularLocation>
</comment>
<proteinExistence type="inferred from homology"/>
<keyword evidence="3 10" id="KW-0813">Transport</keyword>
<dbReference type="Pfam" id="PF05134">
    <property type="entry name" value="T2SSL"/>
    <property type="match status" value="1"/>
</dbReference>
<keyword evidence="5" id="KW-0997">Cell inner membrane</keyword>
<dbReference type="NCBIfam" id="TIGR01709">
    <property type="entry name" value="typeII_sec_gspL"/>
    <property type="match status" value="1"/>
</dbReference>
<evidence type="ECO:0000256" key="9">
    <source>
        <dbReference type="ARBA" id="ARBA00023136"/>
    </source>
</evidence>
<reference evidence="13 14" key="1">
    <citation type="journal article" date="2012" name="Science">
        <title>Ecological populations of bacteria act as socially cohesive units of antibiotic production and resistance.</title>
        <authorList>
            <person name="Cordero O.X."/>
            <person name="Wildschutte H."/>
            <person name="Kirkup B."/>
            <person name="Proehl S."/>
            <person name="Ngo L."/>
            <person name="Hussain F."/>
            <person name="Le Roux F."/>
            <person name="Mincer T."/>
            <person name="Polz M.F."/>
        </authorList>
    </citation>
    <scope>NUCLEOTIDE SEQUENCE [LARGE SCALE GENOMIC DNA]</scope>
    <source>
        <strain evidence="13 14">FF-238</strain>
    </source>
</reference>
<feature type="domain" description="GspL periplasmic" evidence="12">
    <location>
        <begin position="254"/>
        <end position="411"/>
    </location>
</feature>
<name>A0A1E5DAC3_9VIBR</name>
<dbReference type="GO" id="GO:0015627">
    <property type="term" value="C:type II protein secretion system complex"/>
    <property type="evidence" value="ECO:0007669"/>
    <property type="project" value="InterPro"/>
</dbReference>
<keyword evidence="6" id="KW-0812">Transmembrane</keyword>
<organism evidence="13 14">
    <name type="scientific">Vibrio genomosp. F6 str. FF-238</name>
    <dbReference type="NCBI Taxonomy" id="1191298"/>
    <lineage>
        <taxon>Bacteria</taxon>
        <taxon>Pseudomonadati</taxon>
        <taxon>Pseudomonadota</taxon>
        <taxon>Gammaproteobacteria</taxon>
        <taxon>Vibrionales</taxon>
        <taxon>Vibrionaceae</taxon>
        <taxon>Vibrio</taxon>
    </lineage>
</organism>
<keyword evidence="8" id="KW-1133">Transmembrane helix</keyword>
<evidence type="ECO:0000259" key="11">
    <source>
        <dbReference type="Pfam" id="PF05134"/>
    </source>
</evidence>
<comment type="function">
    <text evidence="10">Inner membrane component of the type II secretion system required for the energy-dependent secretion of extracellular factors such as proteases and toxins from the periplasm.</text>
</comment>
<evidence type="ECO:0000259" key="12">
    <source>
        <dbReference type="Pfam" id="PF12693"/>
    </source>
</evidence>
<keyword evidence="14" id="KW-1185">Reference proteome</keyword>
<evidence type="ECO:0000313" key="13">
    <source>
        <dbReference type="EMBL" id="OEE80712.1"/>
    </source>
</evidence>
<dbReference type="InterPro" id="IPR007812">
    <property type="entry name" value="T2SS_protein-GspL"/>
</dbReference>
<dbReference type="Gene3D" id="3.30.420.380">
    <property type="match status" value="1"/>
</dbReference>
<keyword evidence="4" id="KW-1003">Cell membrane</keyword>
<evidence type="ECO:0000256" key="7">
    <source>
        <dbReference type="ARBA" id="ARBA00022927"/>
    </source>
</evidence>
<dbReference type="InterPro" id="IPR024230">
    <property type="entry name" value="GspL_cyto_dom"/>
</dbReference>
<dbReference type="Gene3D" id="3.30.1360.100">
    <property type="entry name" value="General secretion pathway protein M, EpsM"/>
    <property type="match status" value="1"/>
</dbReference>
<accession>A0A1E5DAC3</accession>
<evidence type="ECO:0000256" key="1">
    <source>
        <dbReference type="ARBA" id="ARBA00004377"/>
    </source>
</evidence>
<dbReference type="PIRSF" id="PIRSF015761">
    <property type="entry name" value="Protein_L"/>
    <property type="match status" value="1"/>
</dbReference>
<evidence type="ECO:0000256" key="8">
    <source>
        <dbReference type="ARBA" id="ARBA00022989"/>
    </source>
</evidence>
<evidence type="ECO:0000256" key="5">
    <source>
        <dbReference type="ARBA" id="ARBA00022519"/>
    </source>
</evidence>
<keyword evidence="9" id="KW-0472">Membrane</keyword>
<dbReference type="GO" id="GO:0015628">
    <property type="term" value="P:protein secretion by the type II secretion system"/>
    <property type="evidence" value="ECO:0007669"/>
    <property type="project" value="InterPro"/>
</dbReference>
<evidence type="ECO:0000256" key="10">
    <source>
        <dbReference type="PIRNR" id="PIRNR015761"/>
    </source>
</evidence>